<accession>A0A016W855</accession>
<reference evidence="3" key="1">
    <citation type="journal article" date="2015" name="Nat. Genet.">
        <title>The genome and transcriptome of the zoonotic hookworm Ancylostoma ceylanicum identify infection-specific gene families.</title>
        <authorList>
            <person name="Schwarz E.M."/>
            <person name="Hu Y."/>
            <person name="Antoshechkin I."/>
            <person name="Miller M.M."/>
            <person name="Sternberg P.W."/>
            <person name="Aroian R.V."/>
        </authorList>
    </citation>
    <scope>NUCLEOTIDE SEQUENCE</scope>
    <source>
        <strain evidence="3">HY135</strain>
    </source>
</reference>
<evidence type="ECO:0000313" key="3">
    <source>
        <dbReference type="Proteomes" id="UP000024635"/>
    </source>
</evidence>
<sequence length="155" mass="18097">MITRKSRRLTIFRDPIKESRGELARLKKQLKELNKPYQELARIAYLLLIPAPTSGNVQNIGLYRCRGRENRGRHAYLYVAVMINAMQSPFTNYDCNDEELACKNLTSRMPQNREENALLVQHTKTGKTYYSDYVFLREAGQQLGQSMRDKVTIFF</sequence>
<dbReference type="EMBL" id="JARK01000726">
    <property type="protein sequence ID" value="EYC35173.1"/>
    <property type="molecule type" value="Genomic_DNA"/>
</dbReference>
<organism evidence="2 3">
    <name type="scientific">Ancylostoma ceylanicum</name>
    <dbReference type="NCBI Taxonomy" id="53326"/>
    <lineage>
        <taxon>Eukaryota</taxon>
        <taxon>Metazoa</taxon>
        <taxon>Ecdysozoa</taxon>
        <taxon>Nematoda</taxon>
        <taxon>Chromadorea</taxon>
        <taxon>Rhabditida</taxon>
        <taxon>Rhabditina</taxon>
        <taxon>Rhabditomorpha</taxon>
        <taxon>Strongyloidea</taxon>
        <taxon>Ancylostomatidae</taxon>
        <taxon>Ancylostomatinae</taxon>
        <taxon>Ancylostoma</taxon>
    </lineage>
</organism>
<proteinExistence type="predicted"/>
<keyword evidence="3" id="KW-1185">Reference proteome</keyword>
<evidence type="ECO:0000313" key="2">
    <source>
        <dbReference type="EMBL" id="EYC35173.1"/>
    </source>
</evidence>
<evidence type="ECO:0000256" key="1">
    <source>
        <dbReference type="SAM" id="Coils"/>
    </source>
</evidence>
<feature type="coiled-coil region" evidence="1">
    <location>
        <begin position="16"/>
        <end position="43"/>
    </location>
</feature>
<name>A0A016W855_9BILA</name>
<gene>
    <name evidence="2" type="primary">Acey_s1126.g3647</name>
    <name evidence="2" type="ORF">Y032_1126g3647</name>
</gene>
<dbReference type="Proteomes" id="UP000024635">
    <property type="component" value="Unassembled WGS sequence"/>
</dbReference>
<comment type="caution">
    <text evidence="2">The sequence shown here is derived from an EMBL/GenBank/DDBJ whole genome shotgun (WGS) entry which is preliminary data.</text>
</comment>
<keyword evidence="1" id="KW-0175">Coiled coil</keyword>
<protein>
    <submittedName>
        <fullName evidence="2">Uncharacterized protein</fullName>
    </submittedName>
</protein>
<dbReference type="AlphaFoldDB" id="A0A016W855"/>